<feature type="region of interest" description="Disordered" evidence="3">
    <location>
        <begin position="1"/>
        <end position="23"/>
    </location>
</feature>
<dbReference type="AlphaFoldDB" id="A0A819NS84"/>
<evidence type="ECO:0008006" key="7">
    <source>
        <dbReference type="Google" id="ProtNLM"/>
    </source>
</evidence>
<sequence>METHTVTLPKTKTSELSSRDSKGAENTFRIDHGEFQQWVAGSSASTLPEIETSELLVSESKAAENTSIIDRDGLRQQVAGSSASTLPKIDGSGLQKVFTAPSGLMPPPIEKLKVEDFVIVWLDANIGQNDNTRKTIAQLRRIANDIQTFIDRVACIEFISQIKNEQVFLIVSGALGQETVPAKKQFNLALEQYQLALDIESQAPHNQQGIASIYNNIANDLYAQGMYSDALYRHQQALDIRLKVLPSTHSLIAMSYGSIAECFY</sequence>
<evidence type="ECO:0000256" key="3">
    <source>
        <dbReference type="SAM" id="MobiDB-lite"/>
    </source>
</evidence>
<dbReference type="PANTHER" id="PTHR45641:SF1">
    <property type="entry name" value="AAA+ ATPASE DOMAIN-CONTAINING PROTEIN"/>
    <property type="match status" value="1"/>
</dbReference>
<dbReference type="Pfam" id="PF13424">
    <property type="entry name" value="TPR_12"/>
    <property type="match status" value="1"/>
</dbReference>
<dbReference type="PANTHER" id="PTHR45641">
    <property type="entry name" value="TETRATRICOPEPTIDE REPEAT PROTEIN (AFU_ORTHOLOGUE AFUA_6G03870)"/>
    <property type="match status" value="1"/>
</dbReference>
<keyword evidence="2" id="KW-0802">TPR repeat</keyword>
<evidence type="ECO:0000313" key="5">
    <source>
        <dbReference type="EMBL" id="CAF4144861.1"/>
    </source>
</evidence>
<dbReference type="Proteomes" id="UP000663874">
    <property type="component" value="Unassembled WGS sequence"/>
</dbReference>
<dbReference type="EMBL" id="CAJOAX010007228">
    <property type="protein sequence ID" value="CAF4004021.1"/>
    <property type="molecule type" value="Genomic_DNA"/>
</dbReference>
<proteinExistence type="predicted"/>
<comment type="caution">
    <text evidence="4">The sequence shown here is derived from an EMBL/GenBank/DDBJ whole genome shotgun (WGS) entry which is preliminary data.</text>
</comment>
<feature type="compositionally biased region" description="Polar residues" evidence="3">
    <location>
        <begin position="1"/>
        <end position="16"/>
    </location>
</feature>
<keyword evidence="1" id="KW-0677">Repeat</keyword>
<evidence type="ECO:0000256" key="2">
    <source>
        <dbReference type="ARBA" id="ARBA00022803"/>
    </source>
</evidence>
<evidence type="ECO:0000313" key="4">
    <source>
        <dbReference type="EMBL" id="CAF4004021.1"/>
    </source>
</evidence>
<feature type="non-terminal residue" evidence="4">
    <location>
        <position position="1"/>
    </location>
</feature>
<evidence type="ECO:0000256" key="1">
    <source>
        <dbReference type="ARBA" id="ARBA00022737"/>
    </source>
</evidence>
<evidence type="ECO:0000313" key="6">
    <source>
        <dbReference type="Proteomes" id="UP000663823"/>
    </source>
</evidence>
<dbReference type="Gene3D" id="1.25.40.10">
    <property type="entry name" value="Tetratricopeptide repeat domain"/>
    <property type="match status" value="1"/>
</dbReference>
<dbReference type="InterPro" id="IPR011990">
    <property type="entry name" value="TPR-like_helical_dom_sf"/>
</dbReference>
<dbReference type="SUPFAM" id="SSF48452">
    <property type="entry name" value="TPR-like"/>
    <property type="match status" value="1"/>
</dbReference>
<name>A0A819NS84_9BILA</name>
<accession>A0A819NS84</accession>
<protein>
    <recommendedName>
        <fullName evidence="7">Tetratricopeptide repeat protein</fullName>
    </recommendedName>
</protein>
<dbReference type="EMBL" id="CAJOBE010012173">
    <property type="protein sequence ID" value="CAF4144861.1"/>
    <property type="molecule type" value="Genomic_DNA"/>
</dbReference>
<dbReference type="Proteomes" id="UP000663823">
    <property type="component" value="Unassembled WGS sequence"/>
</dbReference>
<reference evidence="4" key="1">
    <citation type="submission" date="2021-02" db="EMBL/GenBank/DDBJ databases">
        <authorList>
            <person name="Nowell W R."/>
        </authorList>
    </citation>
    <scope>NUCLEOTIDE SEQUENCE</scope>
</reference>
<organism evidence="4 6">
    <name type="scientific">Rotaria sordida</name>
    <dbReference type="NCBI Taxonomy" id="392033"/>
    <lineage>
        <taxon>Eukaryota</taxon>
        <taxon>Metazoa</taxon>
        <taxon>Spiralia</taxon>
        <taxon>Gnathifera</taxon>
        <taxon>Rotifera</taxon>
        <taxon>Eurotatoria</taxon>
        <taxon>Bdelloidea</taxon>
        <taxon>Philodinida</taxon>
        <taxon>Philodinidae</taxon>
        <taxon>Rotaria</taxon>
    </lineage>
</organism>
<gene>
    <name evidence="5" type="ORF">FNK824_LOCUS33382</name>
    <name evidence="4" type="ORF">OTI717_LOCUS29174</name>
</gene>